<dbReference type="EMBL" id="QFYP01000001">
    <property type="protein sequence ID" value="RAK59601.1"/>
    <property type="molecule type" value="Genomic_DNA"/>
</dbReference>
<evidence type="ECO:0000256" key="2">
    <source>
        <dbReference type="ARBA" id="ARBA00016013"/>
    </source>
</evidence>
<comment type="caution">
    <text evidence="6">The sequence shown here is derived from an EMBL/GenBank/DDBJ whole genome shotgun (WGS) entry which is preliminary data.</text>
</comment>
<name>A0A328AZI9_9CAUL</name>
<proteinExistence type="inferred from homology"/>
<dbReference type="RefSeq" id="WP_111456894.1">
    <property type="nucleotide sequence ID" value="NZ_QFYP01000001.1"/>
</dbReference>
<dbReference type="InterPro" id="IPR005648">
    <property type="entry name" value="FlgD"/>
</dbReference>
<dbReference type="GO" id="GO:0044781">
    <property type="term" value="P:bacterial-type flagellum organization"/>
    <property type="evidence" value="ECO:0007669"/>
    <property type="project" value="UniProtKB-KW"/>
</dbReference>
<comment type="function">
    <text evidence="4">Required for flagellar hook formation. May act as a scaffolding protein.</text>
</comment>
<evidence type="ECO:0000256" key="5">
    <source>
        <dbReference type="SAM" id="MobiDB-lite"/>
    </source>
</evidence>
<dbReference type="Proteomes" id="UP000249842">
    <property type="component" value="Unassembled WGS sequence"/>
</dbReference>
<keyword evidence="6" id="KW-0969">Cilium</keyword>
<feature type="region of interest" description="Disordered" evidence="5">
    <location>
        <begin position="1"/>
        <end position="24"/>
    </location>
</feature>
<dbReference type="OrthoDB" id="9785233at2"/>
<evidence type="ECO:0000313" key="6">
    <source>
        <dbReference type="EMBL" id="RAK59601.1"/>
    </source>
</evidence>
<keyword evidence="7" id="KW-1185">Reference proteome</keyword>
<dbReference type="Pfam" id="PF03963">
    <property type="entry name" value="FlgD"/>
    <property type="match status" value="1"/>
</dbReference>
<gene>
    <name evidence="6" type="ORF">DJ021_07190</name>
</gene>
<reference evidence="7" key="1">
    <citation type="submission" date="2018-05" db="EMBL/GenBank/DDBJ databases">
        <authorList>
            <person name="Li X."/>
        </authorList>
    </citation>
    <scope>NUCLEOTIDE SEQUENCE [LARGE SCALE GENOMIC DNA]</scope>
    <source>
        <strain evidence="7">HKS-05</strain>
    </source>
</reference>
<comment type="similarity">
    <text evidence="1">Belongs to the FlgD family.</text>
</comment>
<accession>A0A328AZI9</accession>
<protein>
    <recommendedName>
        <fullName evidence="2">Basal-body rod modification protein FlgD</fullName>
    </recommendedName>
</protein>
<evidence type="ECO:0000256" key="3">
    <source>
        <dbReference type="ARBA" id="ARBA00022795"/>
    </source>
</evidence>
<evidence type="ECO:0000313" key="7">
    <source>
        <dbReference type="Proteomes" id="UP000249842"/>
    </source>
</evidence>
<evidence type="ECO:0000256" key="1">
    <source>
        <dbReference type="ARBA" id="ARBA00010577"/>
    </source>
</evidence>
<keyword evidence="3" id="KW-1005">Bacterial flagellum biogenesis</keyword>
<sequence length="100" mass="10183">MTVTATSGATAPATTPATSSSASASLTSNQFLSLLTTQLQNQDPLNPTDPNQFTAEMVQYGSLSQQIDTNTKLDALSTTMSSILTQVSQLASASAATPAA</sequence>
<dbReference type="AlphaFoldDB" id="A0A328AZI9"/>
<keyword evidence="6" id="KW-0282">Flagellum</keyword>
<keyword evidence="6" id="KW-0966">Cell projection</keyword>
<evidence type="ECO:0000256" key="4">
    <source>
        <dbReference type="ARBA" id="ARBA00024746"/>
    </source>
</evidence>
<organism evidence="6 7">
    <name type="scientific">Phenylobacterium hankyongense</name>
    <dbReference type="NCBI Taxonomy" id="1813876"/>
    <lineage>
        <taxon>Bacteria</taxon>
        <taxon>Pseudomonadati</taxon>
        <taxon>Pseudomonadota</taxon>
        <taxon>Alphaproteobacteria</taxon>
        <taxon>Caulobacterales</taxon>
        <taxon>Caulobacteraceae</taxon>
        <taxon>Phenylobacterium</taxon>
    </lineage>
</organism>